<dbReference type="Proteomes" id="UP000029665">
    <property type="component" value="Unassembled WGS sequence"/>
</dbReference>
<evidence type="ECO:0000313" key="2">
    <source>
        <dbReference type="EMBL" id="CDO77839.1"/>
    </source>
</evidence>
<dbReference type="HOGENOM" id="CLU_1533360_0_0_1"/>
<feature type="region of interest" description="Disordered" evidence="1">
    <location>
        <begin position="68"/>
        <end position="104"/>
    </location>
</feature>
<evidence type="ECO:0000313" key="3">
    <source>
        <dbReference type="Proteomes" id="UP000029665"/>
    </source>
</evidence>
<proteinExistence type="predicted"/>
<evidence type="ECO:0000256" key="1">
    <source>
        <dbReference type="SAM" id="MobiDB-lite"/>
    </source>
</evidence>
<dbReference type="AlphaFoldDB" id="A0A060T026"/>
<comment type="caution">
    <text evidence="2">The sequence shown here is derived from an EMBL/GenBank/DDBJ whole genome shotgun (WGS) entry which is preliminary data.</text>
</comment>
<name>A0A060T026_PYCCI</name>
<dbReference type="EMBL" id="CCBP010000510">
    <property type="protein sequence ID" value="CDO77839.1"/>
    <property type="molecule type" value="Genomic_DNA"/>
</dbReference>
<gene>
    <name evidence="2" type="ORF">BN946_scf184717.g1</name>
</gene>
<organism evidence="2 3">
    <name type="scientific">Pycnoporus cinnabarinus</name>
    <name type="common">Cinnabar-red polypore</name>
    <name type="synonym">Trametes cinnabarina</name>
    <dbReference type="NCBI Taxonomy" id="5643"/>
    <lineage>
        <taxon>Eukaryota</taxon>
        <taxon>Fungi</taxon>
        <taxon>Dikarya</taxon>
        <taxon>Basidiomycota</taxon>
        <taxon>Agaricomycotina</taxon>
        <taxon>Agaricomycetes</taxon>
        <taxon>Polyporales</taxon>
        <taxon>Polyporaceae</taxon>
        <taxon>Trametes</taxon>
    </lineage>
</organism>
<reference evidence="2" key="1">
    <citation type="submission" date="2014-01" db="EMBL/GenBank/DDBJ databases">
        <title>The genome of the white-rot fungus Pycnoporus cinnabarinus: a basidiomycete model with a versatile arsenal for lignocellulosic biomass breakdown.</title>
        <authorList>
            <person name="Levasseur A."/>
            <person name="Lomascolo A."/>
            <person name="Ruiz-Duenas F.J."/>
            <person name="Uzan E."/>
            <person name="Piumi F."/>
            <person name="Kues U."/>
            <person name="Ram A.F.J."/>
            <person name="Murat C."/>
            <person name="Haon M."/>
            <person name="Benoit I."/>
            <person name="Arfi Y."/>
            <person name="Chevret D."/>
            <person name="Drula E."/>
            <person name="Kwon M.J."/>
            <person name="Gouret P."/>
            <person name="Lesage-Meessen L."/>
            <person name="Lombard V."/>
            <person name="Mariette J."/>
            <person name="Noirot C."/>
            <person name="Park J."/>
            <person name="Patyshakuliyeva A."/>
            <person name="Wieneger R.A.B."/>
            <person name="Wosten H.A.B."/>
            <person name="Martin F."/>
            <person name="Coutinho P.M."/>
            <person name="de Vries R."/>
            <person name="Martinez A.T."/>
            <person name="Klopp C."/>
            <person name="Pontarotti P."/>
            <person name="Henrissat B."/>
            <person name="Record E."/>
        </authorList>
    </citation>
    <scope>NUCLEOTIDE SEQUENCE [LARGE SCALE GENOMIC DNA]</scope>
    <source>
        <strain evidence="2">BRFM137</strain>
    </source>
</reference>
<protein>
    <submittedName>
        <fullName evidence="2">Uncharacterized protein</fullName>
    </submittedName>
</protein>
<dbReference type="STRING" id="5643.A0A060T026"/>
<accession>A0A060T026</accession>
<keyword evidence="3" id="KW-1185">Reference proteome</keyword>
<sequence>MVHHLDALAQHRVYEVEPGRVIDMEKPVIPNASSAGLAQLAGPLADFNAQIKRLQARCRLTPVVGAPYLPTPHAPHEPSSVRVSSESQPRLPADSDGLSTGTHSEPTAVLVTNIPSPAPEEAPLDQPAVNLDCEDMWEDDDESAYWAVYEDAESMLFSLESEADVALDMDLIDGN</sequence>